<feature type="transmembrane region" description="Helical" evidence="1">
    <location>
        <begin position="6"/>
        <end position="23"/>
    </location>
</feature>
<dbReference type="EMBL" id="MN448290">
    <property type="protein sequence ID" value="QFG74732.1"/>
    <property type="molecule type" value="Genomic_DNA"/>
</dbReference>
<accession>A0A5J6VKV7</accession>
<proteinExistence type="predicted"/>
<name>A0A5J6VKV7_9VIRU</name>
<organism evidence="2">
    <name type="scientific">Megaviridae environmental sample</name>
    <dbReference type="NCBI Taxonomy" id="1737588"/>
    <lineage>
        <taxon>Viruses</taxon>
        <taxon>Varidnaviria</taxon>
        <taxon>Bamfordvirae</taxon>
        <taxon>Nucleocytoviricota</taxon>
        <taxon>Megaviricetes</taxon>
        <taxon>Imitervirales</taxon>
        <taxon>Mimiviridae</taxon>
        <taxon>environmental samples</taxon>
    </lineage>
</organism>
<protein>
    <submittedName>
        <fullName evidence="2">Uncharacterized protein</fullName>
    </submittedName>
</protein>
<evidence type="ECO:0000313" key="2">
    <source>
        <dbReference type="EMBL" id="QFG74732.1"/>
    </source>
</evidence>
<sequence>MIIKNLYKFYFITLILIVVYISIKKNINDREKYTREKNRVLYIEPYGRFGNNIIQLTNGINLGLQSGCTKIIFNDYINDYIIDLPKYNNINTNDINYNFITKMNEDRTNYFYIDKLQNIYPEYNPSLVNQGDVRNILLDYCFIKYNFFHSEYLCIHIRSGDIFSNRPHHLYIQPPYEFYKIILQNFKDKPVILIAEDKKNPVINKLLQNYSNIFWKKNTLKRDQEIIMNAKYVVYGLGTFVSQLLFLSYGKKKTINFEKDKIIFNEYDNGFVKQIQEVKVNNYIDYWKNTKIQRDIMLNFKLKEKCDINNLEKLIYNFTN</sequence>
<keyword evidence="1" id="KW-0472">Membrane</keyword>
<keyword evidence="1" id="KW-0812">Transmembrane</keyword>
<reference evidence="2" key="1">
    <citation type="journal article" date="2019" name="Philos. Trans. R. Soc. Lond., B, Biol. Sci.">
        <title>Targeted metagenomic recovery of four divergent viruses reveals shared and distinctive characteristics of giant viruses of marine eukaryotes.</title>
        <authorList>
            <person name="Needham D.M."/>
            <person name="Poirier C."/>
            <person name="Hehenberger E."/>
            <person name="Jimenez V."/>
            <person name="Swalwell J.E."/>
            <person name="Santoro A.E."/>
            <person name="Worden A.Z."/>
        </authorList>
    </citation>
    <scope>NUCLEOTIDE SEQUENCE</scope>
    <source>
        <strain evidence="2">MPacV-611</strain>
    </source>
</reference>
<keyword evidence="1" id="KW-1133">Transmembrane helix</keyword>
<evidence type="ECO:0000256" key="1">
    <source>
        <dbReference type="SAM" id="Phobius"/>
    </source>
</evidence>